<feature type="domain" description="Acyl-CoA dehydrogenase/oxidase N-terminal" evidence="11">
    <location>
        <begin position="44"/>
        <end position="130"/>
    </location>
</feature>
<dbReference type="OrthoDB" id="8876745at2"/>
<accession>A0A1A2NR91</accession>
<dbReference type="EMBL" id="LZKG01000110">
    <property type="protein sequence ID" value="OBI27843.1"/>
    <property type="molecule type" value="Genomic_DNA"/>
</dbReference>
<evidence type="ECO:0000259" key="11">
    <source>
        <dbReference type="Pfam" id="PF02771"/>
    </source>
</evidence>
<evidence type="ECO:0000256" key="6">
    <source>
        <dbReference type="ARBA" id="ARBA00023002"/>
    </source>
</evidence>
<dbReference type="Pfam" id="PF02771">
    <property type="entry name" value="Acyl-CoA_dh_N"/>
    <property type="match status" value="1"/>
</dbReference>
<feature type="domain" description="Acyl-CoA dehydrogenase/oxidase C-terminal" evidence="9">
    <location>
        <begin position="247"/>
        <end position="396"/>
    </location>
</feature>
<evidence type="ECO:0000313" key="12">
    <source>
        <dbReference type="EMBL" id="OBI27843.1"/>
    </source>
</evidence>
<gene>
    <name evidence="12" type="ORF">A5710_04890</name>
</gene>
<keyword evidence="5 8" id="KW-0274">FAD</keyword>
<dbReference type="SUPFAM" id="SSF47203">
    <property type="entry name" value="Acyl-CoA dehydrogenase C-terminal domain-like"/>
    <property type="match status" value="1"/>
</dbReference>
<dbReference type="PANTHER" id="PTHR48083">
    <property type="entry name" value="MEDIUM-CHAIN SPECIFIC ACYL-COA DEHYDROGENASE, MITOCHONDRIAL-RELATED"/>
    <property type="match status" value="1"/>
</dbReference>
<dbReference type="InterPro" id="IPR037069">
    <property type="entry name" value="AcylCoA_DH/ox_N_sf"/>
</dbReference>
<dbReference type="SUPFAM" id="SSF56645">
    <property type="entry name" value="Acyl-CoA dehydrogenase NM domain-like"/>
    <property type="match status" value="1"/>
</dbReference>
<protein>
    <submittedName>
        <fullName evidence="12">Acyl-CoA dehydrogenase</fullName>
    </submittedName>
</protein>
<dbReference type="Pfam" id="PF00441">
    <property type="entry name" value="Acyl-CoA_dh_1"/>
    <property type="match status" value="1"/>
</dbReference>
<dbReference type="Pfam" id="PF02770">
    <property type="entry name" value="Acyl-CoA_dh_M"/>
    <property type="match status" value="1"/>
</dbReference>
<evidence type="ECO:0000256" key="7">
    <source>
        <dbReference type="ARBA" id="ARBA00052546"/>
    </source>
</evidence>
<dbReference type="InterPro" id="IPR036250">
    <property type="entry name" value="AcylCo_DH-like_C"/>
</dbReference>
<comment type="similarity">
    <text evidence="2 8">Belongs to the acyl-CoA dehydrogenase family.</text>
</comment>
<organism evidence="12 13">
    <name type="scientific">Mycolicibacter sinensis (strain JDM601)</name>
    <name type="common">Mycobacterium sinense</name>
    <dbReference type="NCBI Taxonomy" id="875328"/>
    <lineage>
        <taxon>Bacteria</taxon>
        <taxon>Bacillati</taxon>
        <taxon>Actinomycetota</taxon>
        <taxon>Actinomycetes</taxon>
        <taxon>Mycobacteriales</taxon>
        <taxon>Mycobacteriaceae</taxon>
        <taxon>Mycolicibacter</taxon>
    </lineage>
</organism>
<dbReference type="InterPro" id="IPR046373">
    <property type="entry name" value="Acyl-CoA_Oxase/DH_mid-dom_sf"/>
</dbReference>
<evidence type="ECO:0000256" key="1">
    <source>
        <dbReference type="ARBA" id="ARBA00001974"/>
    </source>
</evidence>
<dbReference type="AlphaFoldDB" id="A0A1A2NR91"/>
<evidence type="ECO:0000256" key="4">
    <source>
        <dbReference type="ARBA" id="ARBA00022630"/>
    </source>
</evidence>
<name>A0A1A2NR91_MYCSD</name>
<dbReference type="PANTHER" id="PTHR48083:SF13">
    <property type="entry name" value="ACYL-COA DEHYDROGENASE FAMILY MEMBER 11"/>
    <property type="match status" value="1"/>
</dbReference>
<dbReference type="GO" id="GO:0005737">
    <property type="term" value="C:cytoplasm"/>
    <property type="evidence" value="ECO:0007669"/>
    <property type="project" value="TreeGrafter"/>
</dbReference>
<evidence type="ECO:0000259" key="10">
    <source>
        <dbReference type="Pfam" id="PF02770"/>
    </source>
</evidence>
<sequence>MSLFEMSERATKYRSDLLEFMESCVYPAEPVYEQQMAESGNPHFQPPILEELKAQARERGLWNLFHPHPEWGPGLTNLEYAPLAEIMGRSPHLAPEACNCNAPDTGNMEVFTLFGTDEHKEKYLKPLLDGTIRSAFVMTEPQVASSDATNVQLAMVKQGDEYILNGRKWFASNALHANCKVMIVMGKTDPNTATHRQQSMMVVPIDAPGVTIMRGLPVFGYQDREGHAEIDFHDVRVPAKDVLKGEGEGFAIAQARLGPGRIHHCMRAIGMAERALELLCKRAQSRVTFGKPISDNANIRDWIAEARIDIEMIRLLTLKAAYLMDTVGNKAAQVEIAAIKVAAPDIALKIVDRAIQVHGAGGVTDDFPLAGFWAHLRTLRLADGPDEVHKRAIARQELAKYKEAR</sequence>
<dbReference type="FunFam" id="2.40.110.10:FF:000002">
    <property type="entry name" value="Acyl-CoA dehydrogenase fadE12"/>
    <property type="match status" value="1"/>
</dbReference>
<evidence type="ECO:0000256" key="2">
    <source>
        <dbReference type="ARBA" id="ARBA00009347"/>
    </source>
</evidence>
<evidence type="ECO:0000256" key="3">
    <source>
        <dbReference type="ARBA" id="ARBA00011738"/>
    </source>
</evidence>
<dbReference type="InterPro" id="IPR009100">
    <property type="entry name" value="AcylCoA_DH/oxidase_NM_dom_sf"/>
</dbReference>
<comment type="subunit">
    <text evidence="3">Homodimer.</text>
</comment>
<dbReference type="Gene3D" id="1.20.140.10">
    <property type="entry name" value="Butyryl-CoA Dehydrogenase, subunit A, domain 3"/>
    <property type="match status" value="1"/>
</dbReference>
<keyword evidence="4 8" id="KW-0285">Flavoprotein</keyword>
<dbReference type="InterPro" id="IPR013786">
    <property type="entry name" value="AcylCoA_DH/ox_N"/>
</dbReference>
<dbReference type="GO" id="GO:0050660">
    <property type="term" value="F:flavin adenine dinucleotide binding"/>
    <property type="evidence" value="ECO:0007669"/>
    <property type="project" value="InterPro"/>
</dbReference>
<comment type="caution">
    <text evidence="12">The sequence shown here is derived from an EMBL/GenBank/DDBJ whole genome shotgun (WGS) entry which is preliminary data.</text>
</comment>
<evidence type="ECO:0000313" key="13">
    <source>
        <dbReference type="Proteomes" id="UP000093943"/>
    </source>
</evidence>
<dbReference type="Gene3D" id="2.40.110.10">
    <property type="entry name" value="Butyryl-CoA Dehydrogenase, subunit A, domain 2"/>
    <property type="match status" value="1"/>
</dbReference>
<dbReference type="RefSeq" id="WP_064922301.1">
    <property type="nucleotide sequence ID" value="NZ_LZJK01000092.1"/>
</dbReference>
<dbReference type="GO" id="GO:0033539">
    <property type="term" value="P:fatty acid beta-oxidation using acyl-CoA dehydrogenase"/>
    <property type="evidence" value="ECO:0007669"/>
    <property type="project" value="TreeGrafter"/>
</dbReference>
<comment type="cofactor">
    <cofactor evidence="1 8">
        <name>FAD</name>
        <dbReference type="ChEBI" id="CHEBI:57692"/>
    </cofactor>
</comment>
<proteinExistence type="inferred from homology"/>
<dbReference type="InterPro" id="IPR009075">
    <property type="entry name" value="AcylCo_DH/oxidase_C"/>
</dbReference>
<dbReference type="GO" id="GO:0003995">
    <property type="term" value="F:acyl-CoA dehydrogenase activity"/>
    <property type="evidence" value="ECO:0007669"/>
    <property type="project" value="TreeGrafter"/>
</dbReference>
<evidence type="ECO:0000256" key="8">
    <source>
        <dbReference type="RuleBase" id="RU362125"/>
    </source>
</evidence>
<dbReference type="InterPro" id="IPR006091">
    <property type="entry name" value="Acyl-CoA_Oxase/DH_mid-dom"/>
</dbReference>
<dbReference type="Gene3D" id="1.10.540.10">
    <property type="entry name" value="Acyl-CoA dehydrogenase/oxidase, N-terminal domain"/>
    <property type="match status" value="1"/>
</dbReference>
<feature type="domain" description="Acyl-CoA oxidase/dehydrogenase middle" evidence="10">
    <location>
        <begin position="135"/>
        <end position="235"/>
    </location>
</feature>
<keyword evidence="6 8" id="KW-0560">Oxidoreductase</keyword>
<evidence type="ECO:0000259" key="9">
    <source>
        <dbReference type="Pfam" id="PF00441"/>
    </source>
</evidence>
<dbReference type="InterPro" id="IPR050741">
    <property type="entry name" value="Acyl-CoA_dehydrogenase"/>
</dbReference>
<dbReference type="Proteomes" id="UP000093943">
    <property type="component" value="Unassembled WGS sequence"/>
</dbReference>
<reference evidence="13" key="1">
    <citation type="submission" date="2016-06" db="EMBL/GenBank/DDBJ databases">
        <authorList>
            <person name="Sutton G."/>
            <person name="Brinkac L."/>
            <person name="Sanka R."/>
            <person name="Adams M."/>
            <person name="Lau E."/>
            <person name="Sam S."/>
            <person name="Sreng N."/>
            <person name="Him V."/>
            <person name="Kerleguer A."/>
            <person name="Cheng S."/>
        </authorList>
    </citation>
    <scope>NUCLEOTIDE SEQUENCE [LARGE SCALE GENOMIC DNA]</scope>
    <source>
        <strain evidence="13">E1876</strain>
    </source>
</reference>
<comment type="catalytic activity">
    <reaction evidence="7">
        <text>a 2,3-saturated acyl-CoA + A = a 2,3-dehydroacyl-CoA + AH2</text>
        <dbReference type="Rhea" id="RHEA:48608"/>
        <dbReference type="ChEBI" id="CHEBI:13193"/>
        <dbReference type="ChEBI" id="CHEBI:17499"/>
        <dbReference type="ChEBI" id="CHEBI:60015"/>
        <dbReference type="ChEBI" id="CHEBI:65111"/>
    </reaction>
</comment>
<evidence type="ECO:0000256" key="5">
    <source>
        <dbReference type="ARBA" id="ARBA00022827"/>
    </source>
</evidence>